<dbReference type="EMBL" id="JAJVDC020000048">
    <property type="protein sequence ID" value="KAL1630307.1"/>
    <property type="molecule type" value="Genomic_DNA"/>
</dbReference>
<organism evidence="3 4">
    <name type="scientific">Neofusicoccum ribis</name>
    <dbReference type="NCBI Taxonomy" id="45134"/>
    <lineage>
        <taxon>Eukaryota</taxon>
        <taxon>Fungi</taxon>
        <taxon>Dikarya</taxon>
        <taxon>Ascomycota</taxon>
        <taxon>Pezizomycotina</taxon>
        <taxon>Dothideomycetes</taxon>
        <taxon>Dothideomycetes incertae sedis</taxon>
        <taxon>Botryosphaeriales</taxon>
        <taxon>Botryosphaeriaceae</taxon>
        <taxon>Neofusicoccum</taxon>
    </lineage>
</organism>
<evidence type="ECO:0000313" key="3">
    <source>
        <dbReference type="EMBL" id="KAL1630307.1"/>
    </source>
</evidence>
<dbReference type="PANTHER" id="PTHR43157:SF31">
    <property type="entry name" value="PHOSPHATIDYLINOSITOL-GLYCAN BIOSYNTHESIS CLASS F PROTEIN"/>
    <property type="match status" value="1"/>
</dbReference>
<name>A0ABR3SUP9_9PEZI</name>
<protein>
    <recommendedName>
        <fullName evidence="5">Short-chain dehydrogenase</fullName>
    </recommendedName>
</protein>
<dbReference type="InterPro" id="IPR036291">
    <property type="entry name" value="NAD(P)-bd_dom_sf"/>
</dbReference>
<dbReference type="PRINTS" id="PR00081">
    <property type="entry name" value="GDHRDH"/>
</dbReference>
<dbReference type="Pfam" id="PF00106">
    <property type="entry name" value="adh_short"/>
    <property type="match status" value="1"/>
</dbReference>
<keyword evidence="1" id="KW-0560">Oxidoreductase</keyword>
<dbReference type="Proteomes" id="UP001521116">
    <property type="component" value="Unassembled WGS sequence"/>
</dbReference>
<proteinExistence type="predicted"/>
<dbReference type="Gene3D" id="3.40.50.720">
    <property type="entry name" value="NAD(P)-binding Rossmann-like Domain"/>
    <property type="match status" value="1"/>
</dbReference>
<gene>
    <name evidence="3" type="ORF">SLS56_004979</name>
</gene>
<evidence type="ECO:0000313" key="4">
    <source>
        <dbReference type="Proteomes" id="UP001521116"/>
    </source>
</evidence>
<dbReference type="PANTHER" id="PTHR43157">
    <property type="entry name" value="PHOSPHATIDYLINOSITOL-GLYCAN BIOSYNTHESIS CLASS F PROTEIN-RELATED"/>
    <property type="match status" value="1"/>
</dbReference>
<dbReference type="SUPFAM" id="SSF51735">
    <property type="entry name" value="NAD(P)-binding Rossmann-fold domains"/>
    <property type="match status" value="1"/>
</dbReference>
<comment type="caution">
    <text evidence="3">The sequence shown here is derived from an EMBL/GenBank/DDBJ whole genome shotgun (WGS) entry which is preliminary data.</text>
</comment>
<sequence>MLVDSRMKQNYRYSAGPSGLTNQPSPHPHSRLHWQSDSTRNLNTAKTTTRAEFGHDTKAAEVAEAFASQIKGRIVAITGVARTGLGGATAVAFAKHDPELLLLISRTQSKLDEVIADIKAVKPNANVKSVLVDLTSQASVRHAAEEINTLAPRLDILINNAGFWVFARSLSPEGIESQFAGNHIGLFLLTNLLTDRLLAAAKKSTPGATRVINLSSEGHRVSPVRFHDYNLEGKPVPEEESSVFPPLWPDELVKPGADGYAGMVAYGQSKTANILFSVELNRRLGGQGVVSYAVHPGMIGTDLSRNMDPKTMAATGALLSQYKPKASIEEGASTTMVAAIDPALSELKGIYLSDCHLIDAAPHATDANSAKKL</sequence>
<evidence type="ECO:0000256" key="1">
    <source>
        <dbReference type="ARBA" id="ARBA00023002"/>
    </source>
</evidence>
<evidence type="ECO:0000256" key="2">
    <source>
        <dbReference type="SAM" id="MobiDB-lite"/>
    </source>
</evidence>
<accession>A0ABR3SUP9</accession>
<dbReference type="InterPro" id="IPR002347">
    <property type="entry name" value="SDR_fam"/>
</dbReference>
<keyword evidence="4" id="KW-1185">Reference proteome</keyword>
<reference evidence="3 4" key="1">
    <citation type="submission" date="2024-02" db="EMBL/GenBank/DDBJ databases">
        <title>De novo assembly and annotation of 12 fungi associated with fruit tree decline syndrome in Ontario, Canada.</title>
        <authorList>
            <person name="Sulman M."/>
            <person name="Ellouze W."/>
            <person name="Ilyukhin E."/>
        </authorList>
    </citation>
    <scope>NUCLEOTIDE SEQUENCE [LARGE SCALE GENOMIC DNA]</scope>
    <source>
        <strain evidence="3 4">M1-105</strain>
    </source>
</reference>
<evidence type="ECO:0008006" key="5">
    <source>
        <dbReference type="Google" id="ProtNLM"/>
    </source>
</evidence>
<feature type="region of interest" description="Disordered" evidence="2">
    <location>
        <begin position="12"/>
        <end position="38"/>
    </location>
</feature>